<feature type="signal peptide" evidence="2">
    <location>
        <begin position="1"/>
        <end position="22"/>
    </location>
</feature>
<proteinExistence type="predicted"/>
<dbReference type="Proteomes" id="UP001500301">
    <property type="component" value="Unassembled WGS sequence"/>
</dbReference>
<dbReference type="CDD" id="cd02696">
    <property type="entry name" value="MurNAc-LAA"/>
    <property type="match status" value="1"/>
</dbReference>
<gene>
    <name evidence="4" type="ORF">GCM10022263_25770</name>
</gene>
<keyword evidence="2" id="KW-0732">Signal</keyword>
<dbReference type="Gene3D" id="3.40.630.40">
    <property type="entry name" value="Zn-dependent exopeptidases"/>
    <property type="match status" value="1"/>
</dbReference>
<evidence type="ECO:0000313" key="4">
    <source>
        <dbReference type="EMBL" id="GAA3536932.1"/>
    </source>
</evidence>
<feature type="domain" description="MurNAc-LAA" evidence="3">
    <location>
        <begin position="139"/>
        <end position="250"/>
    </location>
</feature>
<evidence type="ECO:0000256" key="1">
    <source>
        <dbReference type="ARBA" id="ARBA00022801"/>
    </source>
</evidence>
<feature type="chain" id="PRO_5045320797" description="MurNAc-LAA domain-containing protein" evidence="2">
    <location>
        <begin position="23"/>
        <end position="254"/>
    </location>
</feature>
<dbReference type="RefSeq" id="WP_246592392.1">
    <property type="nucleotide sequence ID" value="NZ_BAABBB010000013.1"/>
</dbReference>
<comment type="caution">
    <text evidence="4">The sequence shown here is derived from an EMBL/GenBank/DDBJ whole genome shotgun (WGS) entry which is preliminary data.</text>
</comment>
<dbReference type="SMART" id="SM00646">
    <property type="entry name" value="Ami_3"/>
    <property type="match status" value="1"/>
</dbReference>
<evidence type="ECO:0000313" key="5">
    <source>
        <dbReference type="Proteomes" id="UP001500301"/>
    </source>
</evidence>
<dbReference type="SUPFAM" id="SSF53187">
    <property type="entry name" value="Zn-dependent exopeptidases"/>
    <property type="match status" value="1"/>
</dbReference>
<keyword evidence="1" id="KW-0378">Hydrolase</keyword>
<evidence type="ECO:0000256" key="2">
    <source>
        <dbReference type="SAM" id="SignalP"/>
    </source>
</evidence>
<dbReference type="PANTHER" id="PTHR30404">
    <property type="entry name" value="N-ACETYLMURAMOYL-L-ALANINE AMIDASE"/>
    <property type="match status" value="1"/>
</dbReference>
<accession>A0ABP6VK74</accession>
<protein>
    <recommendedName>
        <fullName evidence="3">MurNAc-LAA domain-containing protein</fullName>
    </recommendedName>
</protein>
<dbReference type="InterPro" id="IPR050695">
    <property type="entry name" value="N-acetylmuramoyl_amidase_3"/>
</dbReference>
<reference evidence="5" key="1">
    <citation type="journal article" date="2019" name="Int. J. Syst. Evol. Microbiol.">
        <title>The Global Catalogue of Microorganisms (GCM) 10K type strain sequencing project: providing services to taxonomists for standard genome sequencing and annotation.</title>
        <authorList>
            <consortium name="The Broad Institute Genomics Platform"/>
            <consortium name="The Broad Institute Genome Sequencing Center for Infectious Disease"/>
            <person name="Wu L."/>
            <person name="Ma J."/>
        </authorList>
    </citation>
    <scope>NUCLEOTIDE SEQUENCE [LARGE SCALE GENOMIC DNA]</scope>
    <source>
        <strain evidence="5">JCM 17460</strain>
    </source>
</reference>
<dbReference type="PANTHER" id="PTHR30404:SF0">
    <property type="entry name" value="N-ACETYLMURAMOYL-L-ALANINE AMIDASE AMIC"/>
    <property type="match status" value="1"/>
</dbReference>
<sequence>MARLVVLAVLAALLTPATPAPAQPSAATRAELPLAGRVVVIDPGHQLGNSRHRAEINQPVDAGNGQRKPCNTTGTATNGGFPEATFVWRVARALTRRLRALGAEVVLTRTTNSRDDWGPCVDVRGRLGNAGFRGWDRPADLKLSIHGDGSLSGGHGFHVIVAAKPDGRAASTSFGRTVRGALHDRGFRDATYTAGGRGFTYRSDLATLNLSEVPTAMVELGNMRSAADARVMASAKGQRRYAAALAAAVRRHLR</sequence>
<evidence type="ECO:0000259" key="3">
    <source>
        <dbReference type="SMART" id="SM00646"/>
    </source>
</evidence>
<dbReference type="Pfam" id="PF01520">
    <property type="entry name" value="Amidase_3"/>
    <property type="match status" value="1"/>
</dbReference>
<dbReference type="EMBL" id="BAABBB010000013">
    <property type="protein sequence ID" value="GAA3536932.1"/>
    <property type="molecule type" value="Genomic_DNA"/>
</dbReference>
<organism evidence="4 5">
    <name type="scientific">Nocardioides daeguensis</name>
    <dbReference type="NCBI Taxonomy" id="908359"/>
    <lineage>
        <taxon>Bacteria</taxon>
        <taxon>Bacillati</taxon>
        <taxon>Actinomycetota</taxon>
        <taxon>Actinomycetes</taxon>
        <taxon>Propionibacteriales</taxon>
        <taxon>Nocardioidaceae</taxon>
        <taxon>Nocardioides</taxon>
    </lineage>
</organism>
<keyword evidence="5" id="KW-1185">Reference proteome</keyword>
<name>A0ABP6VK74_9ACTN</name>
<dbReference type="InterPro" id="IPR002508">
    <property type="entry name" value="MurNAc-LAA_cat"/>
</dbReference>